<organism evidence="2 3">
    <name type="scientific">Hypocrea atroviridis (strain ATCC 20476 / IMI 206040)</name>
    <name type="common">Trichoderma atroviride</name>
    <dbReference type="NCBI Taxonomy" id="452589"/>
    <lineage>
        <taxon>Eukaryota</taxon>
        <taxon>Fungi</taxon>
        <taxon>Dikarya</taxon>
        <taxon>Ascomycota</taxon>
        <taxon>Pezizomycotina</taxon>
        <taxon>Sordariomycetes</taxon>
        <taxon>Hypocreomycetidae</taxon>
        <taxon>Hypocreales</taxon>
        <taxon>Hypocreaceae</taxon>
        <taxon>Trichoderma</taxon>
    </lineage>
</organism>
<comment type="caution">
    <text evidence="2">The sequence shown here is derived from an EMBL/GenBank/DDBJ whole genome shotgun (WGS) entry which is preliminary data.</text>
</comment>
<protein>
    <submittedName>
        <fullName evidence="2">Uncharacterized protein</fullName>
    </submittedName>
</protein>
<dbReference type="GO" id="GO:0004526">
    <property type="term" value="F:ribonuclease P activity"/>
    <property type="evidence" value="ECO:0007669"/>
    <property type="project" value="TreeGrafter"/>
</dbReference>
<evidence type="ECO:0000313" key="3">
    <source>
        <dbReference type="Proteomes" id="UP000005426"/>
    </source>
</evidence>
<dbReference type="InterPro" id="IPR013241">
    <property type="entry name" value="RNase_P_Pop3"/>
</dbReference>
<dbReference type="PANTHER" id="PTHR28272">
    <property type="entry name" value="RIBONUCLEASES P/MRP PROTEIN SUBUNIT POP3"/>
    <property type="match status" value="1"/>
</dbReference>
<name>G9NUD2_HYPAI</name>
<dbReference type="GO" id="GO:0005829">
    <property type="term" value="C:cytosol"/>
    <property type="evidence" value="ECO:0007669"/>
    <property type="project" value="TreeGrafter"/>
</dbReference>
<dbReference type="GO" id="GO:0000171">
    <property type="term" value="F:ribonuclease MRP activity"/>
    <property type="evidence" value="ECO:0007669"/>
    <property type="project" value="TreeGrafter"/>
</dbReference>
<dbReference type="RefSeq" id="XP_013943925.1">
    <property type="nucleotide sequence ID" value="XM_014088450.1"/>
</dbReference>
<dbReference type="PANTHER" id="PTHR28272:SF1">
    <property type="entry name" value="RIBONUCLEASES P_MRP PROTEIN SUBUNIT POP3"/>
    <property type="match status" value="1"/>
</dbReference>
<dbReference type="AlphaFoldDB" id="G9NUD2"/>
<feature type="compositionally biased region" description="Basic residues" evidence="1">
    <location>
        <begin position="48"/>
        <end position="66"/>
    </location>
</feature>
<dbReference type="GO" id="GO:0000172">
    <property type="term" value="C:ribonuclease MRP complex"/>
    <property type="evidence" value="ECO:0007669"/>
    <property type="project" value="TreeGrafter"/>
</dbReference>
<gene>
    <name evidence="2" type="ORF">TRIATDRAFT_80327</name>
</gene>
<dbReference type="EMBL" id="ABDG02000023">
    <property type="protein sequence ID" value="EHK45663.1"/>
    <property type="molecule type" value="Genomic_DNA"/>
</dbReference>
<dbReference type="eggNOG" id="ENOG502S6UT">
    <property type="taxonomic scope" value="Eukaryota"/>
</dbReference>
<evidence type="ECO:0000313" key="2">
    <source>
        <dbReference type="EMBL" id="EHK45663.1"/>
    </source>
</evidence>
<proteinExistence type="predicted"/>
<sequence>MAPPAAKKRLVHHLDTPFSTSSWPEISIDNQDSILELLCSLLSPIGQHRRSHVKPSKGKRATKREKKMATKLDGPAKAAKLPTPRSLELSESVDIGFNSIAKNLGSLSKPSEVANPSPKDYSMVFVARGSQSPAFNHHFPQMVAAASRNLPEKEKIRLVGFSKPCSERIGNTLGIPRVSSIAISRHTPGAEALLAVVENLVAPVDSPWLSEVPSTEYKTTQIASVETTIGAKRVK</sequence>
<evidence type="ECO:0000256" key="1">
    <source>
        <dbReference type="SAM" id="MobiDB-lite"/>
    </source>
</evidence>
<dbReference type="Pfam" id="PF08228">
    <property type="entry name" value="RNase_P_pop3"/>
    <property type="match status" value="1"/>
</dbReference>
<dbReference type="GO" id="GO:0006364">
    <property type="term" value="P:rRNA processing"/>
    <property type="evidence" value="ECO:0007669"/>
    <property type="project" value="InterPro"/>
</dbReference>
<reference evidence="2 3" key="1">
    <citation type="journal article" date="2011" name="Genome Biol.">
        <title>Comparative genome sequence analysis underscores mycoparasitism as the ancestral life style of Trichoderma.</title>
        <authorList>
            <person name="Kubicek C.P."/>
            <person name="Herrera-Estrella A."/>
            <person name="Seidl-Seiboth V."/>
            <person name="Martinez D.A."/>
            <person name="Druzhinina I.S."/>
            <person name="Thon M."/>
            <person name="Zeilinger S."/>
            <person name="Casas-Flores S."/>
            <person name="Horwitz B.A."/>
            <person name="Mukherjee P.K."/>
            <person name="Mukherjee M."/>
            <person name="Kredics L."/>
            <person name="Alcaraz L.D."/>
            <person name="Aerts A."/>
            <person name="Antal Z."/>
            <person name="Atanasova L."/>
            <person name="Cervantes-Badillo M.G."/>
            <person name="Challacombe J."/>
            <person name="Chertkov O."/>
            <person name="McCluskey K."/>
            <person name="Coulpier F."/>
            <person name="Deshpande N."/>
            <person name="von Doehren H."/>
            <person name="Ebbole D.J."/>
            <person name="Esquivel-Naranjo E.U."/>
            <person name="Fekete E."/>
            <person name="Flipphi M."/>
            <person name="Glaser F."/>
            <person name="Gomez-Rodriguez E.Y."/>
            <person name="Gruber S."/>
            <person name="Han C."/>
            <person name="Henrissat B."/>
            <person name="Hermosa R."/>
            <person name="Hernandez-Onate M."/>
            <person name="Karaffa L."/>
            <person name="Kosti I."/>
            <person name="Le Crom S."/>
            <person name="Lindquist E."/>
            <person name="Lucas S."/>
            <person name="Luebeck M."/>
            <person name="Luebeck P.S."/>
            <person name="Margeot A."/>
            <person name="Metz B."/>
            <person name="Misra M."/>
            <person name="Nevalainen H."/>
            <person name="Omann M."/>
            <person name="Packer N."/>
            <person name="Perrone G."/>
            <person name="Uresti-Rivera E.E."/>
            <person name="Salamov A."/>
            <person name="Schmoll M."/>
            <person name="Seiboth B."/>
            <person name="Shapiro H."/>
            <person name="Sukno S."/>
            <person name="Tamayo-Ramos J.A."/>
            <person name="Tisch D."/>
            <person name="Wiest A."/>
            <person name="Wilkinson H.H."/>
            <person name="Zhang M."/>
            <person name="Coutinho P.M."/>
            <person name="Kenerley C.M."/>
            <person name="Monte E."/>
            <person name="Baker S.E."/>
            <person name="Grigoriev I.V."/>
        </authorList>
    </citation>
    <scope>NUCLEOTIDE SEQUENCE [LARGE SCALE GENOMIC DNA]</scope>
    <source>
        <strain evidence="3">ATCC 20476 / IMI 206040</strain>
    </source>
</reference>
<dbReference type="OMA" id="AFNCHFP"/>
<accession>G9NUD2</accession>
<dbReference type="GeneID" id="25785502"/>
<feature type="region of interest" description="Disordered" evidence="1">
    <location>
        <begin position="48"/>
        <end position="85"/>
    </location>
</feature>
<keyword evidence="3" id="KW-1185">Reference proteome</keyword>
<dbReference type="GO" id="GO:0034965">
    <property type="term" value="P:intronic box C/D snoRNA processing"/>
    <property type="evidence" value="ECO:0007669"/>
    <property type="project" value="TreeGrafter"/>
</dbReference>
<dbReference type="STRING" id="452589.G9NUD2"/>
<dbReference type="GO" id="GO:0005655">
    <property type="term" value="C:nucleolar ribonuclease P complex"/>
    <property type="evidence" value="ECO:0007669"/>
    <property type="project" value="TreeGrafter"/>
</dbReference>
<dbReference type="OrthoDB" id="20109at2759"/>
<dbReference type="GO" id="GO:0008033">
    <property type="term" value="P:tRNA processing"/>
    <property type="evidence" value="ECO:0007669"/>
    <property type="project" value="InterPro"/>
</dbReference>
<dbReference type="HOGENOM" id="CLU_047273_2_0_1"/>
<dbReference type="KEGG" id="tatv:25785502"/>
<dbReference type="Proteomes" id="UP000005426">
    <property type="component" value="Unassembled WGS sequence"/>
</dbReference>